<feature type="non-terminal residue" evidence="1">
    <location>
        <position position="1"/>
    </location>
</feature>
<dbReference type="AlphaFoldDB" id="A0A812PNN0"/>
<comment type="caution">
    <text evidence="1">The sequence shown here is derived from an EMBL/GenBank/DDBJ whole genome shotgun (WGS) entry which is preliminary data.</text>
</comment>
<dbReference type="EMBL" id="CAJNDS010002161">
    <property type="protein sequence ID" value="CAE7356364.1"/>
    <property type="molecule type" value="Genomic_DNA"/>
</dbReference>
<proteinExistence type="predicted"/>
<gene>
    <name evidence="1" type="ORF">SNAT2548_LOCUS18970</name>
</gene>
<dbReference type="Gene3D" id="3.50.4.10">
    <property type="entry name" value="Hepatocyte Growth Factor"/>
    <property type="match status" value="1"/>
</dbReference>
<keyword evidence="2" id="KW-1185">Reference proteome</keyword>
<evidence type="ECO:0000313" key="1">
    <source>
        <dbReference type="EMBL" id="CAE7356364.1"/>
    </source>
</evidence>
<name>A0A812PNN0_9DINO</name>
<organism evidence="1 2">
    <name type="scientific">Symbiodinium natans</name>
    <dbReference type="NCBI Taxonomy" id="878477"/>
    <lineage>
        <taxon>Eukaryota</taxon>
        <taxon>Sar</taxon>
        <taxon>Alveolata</taxon>
        <taxon>Dinophyceae</taxon>
        <taxon>Suessiales</taxon>
        <taxon>Symbiodiniaceae</taxon>
        <taxon>Symbiodinium</taxon>
    </lineage>
</organism>
<accession>A0A812PNN0</accession>
<evidence type="ECO:0000313" key="2">
    <source>
        <dbReference type="Proteomes" id="UP000604046"/>
    </source>
</evidence>
<dbReference type="Proteomes" id="UP000604046">
    <property type="component" value="Unassembled WGS sequence"/>
</dbReference>
<protein>
    <submittedName>
        <fullName evidence="1">Uncharacterized protein</fullName>
    </submittedName>
</protein>
<sequence>MPKGSWVVRLGIVNLTSKQAGHGGIWVNFQILVSLVKFQRARALAGLEFAAHLPTGNYDAGAFDSDGNYYTGTDRLVFLKDLHTAEGKSFEERQEASDRTSTPAWKNGGCAAGDWAYMSHGDLKLLWIVHDKKVKTLDISGGPDIEPKCQTWSARGMPSIARYFGAAWTFSDAKGNHHVYVANNDKRLGQILAIDSSSIDTKALTVGLEKMPWADPIEVANDGVSCMNAPSPWPTKEVKAEVKVEEPAPKAGYEWVLMGESTVCRADKGDHDTMPDSPSITLAHECNYGPCKTLGAEIPLTVEDCQKRCQDSPGCNAVEIRKSEDRCEILEQTTTWFQNVGAKPTVSGPPDFQCWIYKPSCDSLKAFK</sequence>
<reference evidence="1" key="1">
    <citation type="submission" date="2021-02" db="EMBL/GenBank/DDBJ databases">
        <authorList>
            <person name="Dougan E. K."/>
            <person name="Rhodes N."/>
            <person name="Thang M."/>
            <person name="Chan C."/>
        </authorList>
    </citation>
    <scope>NUCLEOTIDE SEQUENCE</scope>
</reference>